<evidence type="ECO:0000313" key="2">
    <source>
        <dbReference type="EMBL" id="KAK6347555.1"/>
    </source>
</evidence>
<keyword evidence="3" id="KW-1185">Reference proteome</keyword>
<dbReference type="Proteomes" id="UP001313282">
    <property type="component" value="Unassembled WGS sequence"/>
</dbReference>
<proteinExistence type="predicted"/>
<sequence>MADDTQGSSAEAASQRDFHHPYTPYPIQLDFMNALYGVLEDGSVGIFESPTGENES</sequence>
<evidence type="ECO:0000256" key="1">
    <source>
        <dbReference type="SAM" id="MobiDB-lite"/>
    </source>
</evidence>
<dbReference type="GO" id="GO:0004386">
    <property type="term" value="F:helicase activity"/>
    <property type="evidence" value="ECO:0007669"/>
    <property type="project" value="UniProtKB-KW"/>
</dbReference>
<accession>A0AAN8N0A8</accession>
<feature type="region of interest" description="Disordered" evidence="1">
    <location>
        <begin position="1"/>
        <end position="20"/>
    </location>
</feature>
<comment type="caution">
    <text evidence="2">The sequence shown here is derived from an EMBL/GenBank/DDBJ whole genome shotgun (WGS) entry which is preliminary data.</text>
</comment>
<protein>
    <submittedName>
        <fullName evidence="2">ATP-dependent DNA helicase chl1</fullName>
    </submittedName>
</protein>
<organism evidence="2 3">
    <name type="scientific">Orbilia javanica</name>
    <dbReference type="NCBI Taxonomy" id="47235"/>
    <lineage>
        <taxon>Eukaryota</taxon>
        <taxon>Fungi</taxon>
        <taxon>Dikarya</taxon>
        <taxon>Ascomycota</taxon>
        <taxon>Pezizomycotina</taxon>
        <taxon>Orbiliomycetes</taxon>
        <taxon>Orbiliales</taxon>
        <taxon>Orbiliaceae</taxon>
        <taxon>Orbilia</taxon>
    </lineage>
</organism>
<dbReference type="AlphaFoldDB" id="A0AAN8N0A8"/>
<keyword evidence="2" id="KW-0347">Helicase</keyword>
<keyword evidence="2" id="KW-0067">ATP-binding</keyword>
<evidence type="ECO:0000313" key="3">
    <source>
        <dbReference type="Proteomes" id="UP001313282"/>
    </source>
</evidence>
<reference evidence="2 3" key="1">
    <citation type="submission" date="2019-10" db="EMBL/GenBank/DDBJ databases">
        <authorList>
            <person name="Palmer J.M."/>
        </authorList>
    </citation>
    <scope>NUCLEOTIDE SEQUENCE [LARGE SCALE GENOMIC DNA]</scope>
    <source>
        <strain evidence="2 3">TWF718</strain>
    </source>
</reference>
<gene>
    <name evidence="2" type="primary">CHL1_2</name>
    <name evidence="2" type="ORF">TWF718_005393</name>
</gene>
<keyword evidence="2" id="KW-0378">Hydrolase</keyword>
<dbReference type="EMBL" id="JAVHNR010000003">
    <property type="protein sequence ID" value="KAK6347555.1"/>
    <property type="molecule type" value="Genomic_DNA"/>
</dbReference>
<keyword evidence="2" id="KW-0547">Nucleotide-binding</keyword>
<feature type="compositionally biased region" description="Polar residues" evidence="1">
    <location>
        <begin position="1"/>
        <end position="12"/>
    </location>
</feature>
<name>A0AAN8N0A8_9PEZI</name>